<name>A0ABP8QVH9_9SPHI</name>
<comment type="caution">
    <text evidence="2">The sequence shown here is derived from an EMBL/GenBank/DDBJ whole genome shotgun (WGS) entry which is preliminary data.</text>
</comment>
<evidence type="ECO:0000313" key="3">
    <source>
        <dbReference type="Proteomes" id="UP001500394"/>
    </source>
</evidence>
<organism evidence="2 3">
    <name type="scientific">Sphingobacterium thermophilum</name>
    <dbReference type="NCBI Taxonomy" id="768534"/>
    <lineage>
        <taxon>Bacteria</taxon>
        <taxon>Pseudomonadati</taxon>
        <taxon>Bacteroidota</taxon>
        <taxon>Sphingobacteriia</taxon>
        <taxon>Sphingobacteriales</taxon>
        <taxon>Sphingobacteriaceae</taxon>
        <taxon>Sphingobacterium</taxon>
    </lineage>
</organism>
<dbReference type="CDD" id="cd24006">
    <property type="entry name" value="ASKHA_NBD_PPX_GppA"/>
    <property type="match status" value="1"/>
</dbReference>
<keyword evidence="3" id="KW-1185">Reference proteome</keyword>
<dbReference type="Proteomes" id="UP001500394">
    <property type="component" value="Unassembled WGS sequence"/>
</dbReference>
<protein>
    <submittedName>
        <fullName evidence="2">Rod shape-determining protein</fullName>
    </submittedName>
</protein>
<feature type="domain" description="Ppx/GppA phosphatase N-terminal" evidence="1">
    <location>
        <begin position="38"/>
        <end position="286"/>
    </location>
</feature>
<proteinExistence type="predicted"/>
<dbReference type="RefSeq" id="WP_039053373.1">
    <property type="nucleotide sequence ID" value="NZ_BAABGR010000004.1"/>
</dbReference>
<dbReference type="Gene3D" id="3.30.420.150">
    <property type="entry name" value="Exopolyphosphatase. Domain 2"/>
    <property type="match status" value="1"/>
</dbReference>
<dbReference type="SUPFAM" id="SSF53067">
    <property type="entry name" value="Actin-like ATPase domain"/>
    <property type="match status" value="2"/>
</dbReference>
<evidence type="ECO:0000259" key="1">
    <source>
        <dbReference type="Pfam" id="PF02541"/>
    </source>
</evidence>
<accession>A0ABP8QVH9</accession>
<gene>
    <name evidence="2" type="ORF">GCM10023173_03580</name>
</gene>
<reference evidence="3" key="1">
    <citation type="journal article" date="2019" name="Int. J. Syst. Evol. Microbiol.">
        <title>The Global Catalogue of Microorganisms (GCM) 10K type strain sequencing project: providing services to taxonomists for standard genome sequencing and annotation.</title>
        <authorList>
            <consortium name="The Broad Institute Genomics Platform"/>
            <consortium name="The Broad Institute Genome Sequencing Center for Infectious Disease"/>
            <person name="Wu L."/>
            <person name="Ma J."/>
        </authorList>
    </citation>
    <scope>NUCLEOTIDE SEQUENCE [LARGE SCALE GENOMIC DNA]</scope>
    <source>
        <strain evidence="3">JCM 17858</strain>
    </source>
</reference>
<sequence>MRFAAIDIGSNAIRLLIADILRKGVQVQYSKNTLLRVPLRLGDEAFVKGEISEAKFEDMVKTMRAFRDLMDVYKVSDYMACATSAMRDAKNGKQIVQACRDVGVDIQIIDGSVEAKIIYNAYLSGVMDKEKVYLYVDVGGGSTEVSLFAKGELKASKSFNLGTIRILDGQDTPEIWQDLKEWVKTHTSDHEEVYGIGTGGNINKLSRLVNNGVDKAFGYKKLQGVYEHLKSLSLEERIFDLGLRSDRADVIIPAAEIYLTIMKAGKLRNIVTPRVGLADGIIQQLIRKNYVEIISN</sequence>
<dbReference type="Gene3D" id="3.30.420.40">
    <property type="match status" value="1"/>
</dbReference>
<dbReference type="Pfam" id="PF02541">
    <property type="entry name" value="Ppx-GppA"/>
    <property type="match status" value="1"/>
</dbReference>
<evidence type="ECO:0000313" key="2">
    <source>
        <dbReference type="EMBL" id="GAA4511172.1"/>
    </source>
</evidence>
<dbReference type="InterPro" id="IPR003695">
    <property type="entry name" value="Ppx_GppA_N"/>
</dbReference>
<dbReference type="PANTHER" id="PTHR30005:SF0">
    <property type="entry name" value="RETROGRADE REGULATION PROTEIN 2"/>
    <property type="match status" value="1"/>
</dbReference>
<dbReference type="InterPro" id="IPR043129">
    <property type="entry name" value="ATPase_NBD"/>
</dbReference>
<dbReference type="InterPro" id="IPR050273">
    <property type="entry name" value="GppA/Ppx_hydrolase"/>
</dbReference>
<dbReference type="PANTHER" id="PTHR30005">
    <property type="entry name" value="EXOPOLYPHOSPHATASE"/>
    <property type="match status" value="1"/>
</dbReference>
<dbReference type="EMBL" id="BAABGR010000004">
    <property type="protein sequence ID" value="GAA4511172.1"/>
    <property type="molecule type" value="Genomic_DNA"/>
</dbReference>